<accession>A0ABR7MCP8</accession>
<organism evidence="1 2">
    <name type="scientific">Flavihumibacter stibioxidans</name>
    <dbReference type="NCBI Taxonomy" id="1834163"/>
    <lineage>
        <taxon>Bacteria</taxon>
        <taxon>Pseudomonadati</taxon>
        <taxon>Bacteroidota</taxon>
        <taxon>Chitinophagia</taxon>
        <taxon>Chitinophagales</taxon>
        <taxon>Chitinophagaceae</taxon>
        <taxon>Flavihumibacter</taxon>
    </lineage>
</organism>
<reference evidence="1 2" key="1">
    <citation type="submission" date="2016-07" db="EMBL/GenBank/DDBJ databases">
        <title>Genome analysis of Flavihumibacter stibioxidans YS-17.</title>
        <authorList>
            <person name="Shi K."/>
            <person name="Han Y."/>
            <person name="Wang G."/>
        </authorList>
    </citation>
    <scope>NUCLEOTIDE SEQUENCE [LARGE SCALE GENOMIC DNA]</scope>
    <source>
        <strain evidence="1 2">YS-17</strain>
    </source>
</reference>
<dbReference type="InterPro" id="IPR014958">
    <property type="entry name" value="DGC"/>
</dbReference>
<name>A0ABR7MCP8_9BACT</name>
<dbReference type="RefSeq" id="WP_187257913.1">
    <property type="nucleotide sequence ID" value="NZ_JBHULF010000020.1"/>
</dbReference>
<proteinExistence type="predicted"/>
<sequence>MHPLSDPTPIVYSCSGCSSAAHMANWLALKLDRHQLAEMSCIAGVGGNVKKLVNTARSGRNIIAIDGCPLACAKACLANHGLTPDLHLNLADFNIRKRSHEDFDTSQAMEVLDIISEKYFDHKTMVQPEYNI</sequence>
<keyword evidence="2" id="KW-1185">Reference proteome</keyword>
<comment type="caution">
    <text evidence="1">The sequence shown here is derived from an EMBL/GenBank/DDBJ whole genome shotgun (WGS) entry which is preliminary data.</text>
</comment>
<dbReference type="EMBL" id="MBUA01000028">
    <property type="protein sequence ID" value="MBC6492599.1"/>
    <property type="molecule type" value="Genomic_DNA"/>
</dbReference>
<evidence type="ECO:0000313" key="2">
    <source>
        <dbReference type="Proteomes" id="UP000765802"/>
    </source>
</evidence>
<dbReference type="Pfam" id="PF08859">
    <property type="entry name" value="DGC"/>
    <property type="match status" value="1"/>
</dbReference>
<gene>
    <name evidence="1" type="ORF">BC349_16170</name>
</gene>
<evidence type="ECO:0000313" key="1">
    <source>
        <dbReference type="EMBL" id="MBC6492599.1"/>
    </source>
</evidence>
<dbReference type="Proteomes" id="UP000765802">
    <property type="component" value="Unassembled WGS sequence"/>
</dbReference>
<protein>
    <submittedName>
        <fullName evidence="1">Zinc-binding protein</fullName>
    </submittedName>
</protein>
<dbReference type="PIRSF" id="PIRSF037181">
    <property type="entry name" value="DGC"/>
    <property type="match status" value="1"/>
</dbReference>